<dbReference type="OrthoDB" id="1797419at2"/>
<dbReference type="STRING" id="1121420.SAMN02746098_00451"/>
<sequence length="220" mass="24582">MFMSYESTNACHFNRIRLKIVILAWTLMICFGGQTLAMTQNNDAGQTAKSEAPLLLNSGIAQAQYAEVSVILWFEDRDIPVAIRTSKPTPEWIWTYKELQMENEVIATLTGQQTLNKSEENSLYAWYTTIVPQIEKAGGEIYLDERINQAVDISAYLSQTNADPAQWVLIDNMISTAAYQKNIETSVIAGQDQINIQLLSRGKGNVGQSVLAIPALLKEF</sequence>
<proteinExistence type="predicted"/>
<gene>
    <name evidence="1" type="ORF">SAMN02746098_00451</name>
</gene>
<dbReference type="EMBL" id="FQXJ01000003">
    <property type="protein sequence ID" value="SHH21046.1"/>
    <property type="molecule type" value="Genomic_DNA"/>
</dbReference>
<evidence type="ECO:0000313" key="1">
    <source>
        <dbReference type="EMBL" id="SHH21046.1"/>
    </source>
</evidence>
<protein>
    <submittedName>
        <fullName evidence="1">Uncharacterized protein</fullName>
    </submittedName>
</protein>
<evidence type="ECO:0000313" key="2">
    <source>
        <dbReference type="Proteomes" id="UP000183954"/>
    </source>
</evidence>
<reference evidence="2" key="1">
    <citation type="submission" date="2016-11" db="EMBL/GenBank/DDBJ databases">
        <authorList>
            <person name="Varghese N."/>
            <person name="Submissions S."/>
        </authorList>
    </citation>
    <scope>NUCLEOTIDE SEQUENCE [LARGE SCALE GENOMIC DNA]</scope>
    <source>
        <strain evidence="2">DSM 15449</strain>
    </source>
</reference>
<dbReference type="Proteomes" id="UP000183954">
    <property type="component" value="Unassembled WGS sequence"/>
</dbReference>
<name>A0A1M5R4K3_9FIRM</name>
<accession>A0A1M5R4K3</accession>
<keyword evidence="2" id="KW-1185">Reference proteome</keyword>
<organism evidence="1 2">
    <name type="scientific">Desulfosporosinus lacus DSM 15449</name>
    <dbReference type="NCBI Taxonomy" id="1121420"/>
    <lineage>
        <taxon>Bacteria</taxon>
        <taxon>Bacillati</taxon>
        <taxon>Bacillota</taxon>
        <taxon>Clostridia</taxon>
        <taxon>Eubacteriales</taxon>
        <taxon>Desulfitobacteriaceae</taxon>
        <taxon>Desulfosporosinus</taxon>
    </lineage>
</organism>
<dbReference type="AlphaFoldDB" id="A0A1M5R4K3"/>